<protein>
    <submittedName>
        <fullName evidence="3">Amidase</fullName>
    </submittedName>
</protein>
<evidence type="ECO:0000313" key="4">
    <source>
        <dbReference type="Proteomes" id="UP000594015"/>
    </source>
</evidence>
<organism evidence="3 4">
    <name type="scientific">Bradyrhizobium arachidis</name>
    <dbReference type="NCBI Taxonomy" id="858423"/>
    <lineage>
        <taxon>Bacteria</taxon>
        <taxon>Pseudomonadati</taxon>
        <taxon>Pseudomonadota</taxon>
        <taxon>Alphaproteobacteria</taxon>
        <taxon>Hyphomicrobiales</taxon>
        <taxon>Nitrobacteraceae</taxon>
        <taxon>Bradyrhizobium</taxon>
    </lineage>
</organism>
<dbReference type="RefSeq" id="WP_092217672.1">
    <property type="nucleotide sequence ID" value="NZ_CP030050.1"/>
</dbReference>
<proteinExistence type="predicted"/>
<sequence length="442" mass="46238">MTATSDRENPSAVARLEQAIARIQSPQAENVFTAVFADSARWEAEAADRRAATGRSRGPLDGRIVSVKALFDIAGTVTSSGSAALRRLPPAVEDAEAVRRLRAAGAIVIGKTQMTEFAFSALGTNPHDGTAGNPRDRERVPGGSSSGAVVSVIDGMADIAIGSDTGGSLRIPAALSGAVGFKPTSGFVPTAGAFSLSSSLDTIGPIAANVADCFAADQVLSGEGAPSRLRPAPPGTFRLIVARGRLFHRCEPDVLGAFEAAMERLRSGGLRIEEGSIESALDDVAEIDKIGTFPSIEVGATLRGLGLPGLDGVDPRTRVRIEAGAGILGTDYVRMVRLRQAAIRSFEQLFGNNEVFILPTTPTRAPLLSSVAEDATFHELNGLVLRNPRIANLLDCPSISLPLPLDGLPVGLMLIGRRNADRHLLEIAASVETLLRGHLHTA</sequence>
<dbReference type="Pfam" id="PF01425">
    <property type="entry name" value="Amidase"/>
    <property type="match status" value="1"/>
</dbReference>
<evidence type="ECO:0000259" key="2">
    <source>
        <dbReference type="Pfam" id="PF01425"/>
    </source>
</evidence>
<dbReference type="InterPro" id="IPR000120">
    <property type="entry name" value="Amidase"/>
</dbReference>
<dbReference type="InterPro" id="IPR023631">
    <property type="entry name" value="Amidase_dom"/>
</dbReference>
<dbReference type="InterPro" id="IPR036928">
    <property type="entry name" value="AS_sf"/>
</dbReference>
<dbReference type="GO" id="GO:0003824">
    <property type="term" value="F:catalytic activity"/>
    <property type="evidence" value="ECO:0007669"/>
    <property type="project" value="InterPro"/>
</dbReference>
<dbReference type="EMBL" id="CP030050">
    <property type="protein sequence ID" value="QOZ71894.1"/>
    <property type="molecule type" value="Genomic_DNA"/>
</dbReference>
<dbReference type="PANTHER" id="PTHR11895">
    <property type="entry name" value="TRANSAMIDASE"/>
    <property type="match status" value="1"/>
</dbReference>
<evidence type="ECO:0000313" key="3">
    <source>
        <dbReference type="EMBL" id="QOZ71894.1"/>
    </source>
</evidence>
<dbReference type="Gene3D" id="3.90.1300.10">
    <property type="entry name" value="Amidase signature (AS) domain"/>
    <property type="match status" value="1"/>
</dbReference>
<feature type="region of interest" description="Disordered" evidence="1">
    <location>
        <begin position="122"/>
        <end position="145"/>
    </location>
</feature>
<evidence type="ECO:0000256" key="1">
    <source>
        <dbReference type="SAM" id="MobiDB-lite"/>
    </source>
</evidence>
<gene>
    <name evidence="3" type="ORF">WN72_40620</name>
</gene>
<name>A0AAE7NTU9_9BRAD</name>
<accession>A0AAE7NTU9</accession>
<dbReference type="SUPFAM" id="SSF75304">
    <property type="entry name" value="Amidase signature (AS) enzymes"/>
    <property type="match status" value="1"/>
</dbReference>
<dbReference type="PANTHER" id="PTHR11895:SF176">
    <property type="entry name" value="AMIDASE AMID-RELATED"/>
    <property type="match status" value="1"/>
</dbReference>
<dbReference type="AlphaFoldDB" id="A0AAE7NTU9"/>
<dbReference type="KEGG" id="barh:WN72_40620"/>
<dbReference type="Proteomes" id="UP000594015">
    <property type="component" value="Chromosome"/>
</dbReference>
<reference evidence="3 4" key="1">
    <citation type="submission" date="2018-06" db="EMBL/GenBank/DDBJ databases">
        <title>Comparative genomics of Bradyrhizobium nodulating Arachidis hypogaea.</title>
        <authorList>
            <person name="Li Y."/>
        </authorList>
    </citation>
    <scope>NUCLEOTIDE SEQUENCE [LARGE SCALE GENOMIC DNA]</scope>
    <source>
        <strain evidence="3 4">CCBAU 051107</strain>
    </source>
</reference>
<feature type="domain" description="Amidase" evidence="2">
    <location>
        <begin position="16"/>
        <end position="425"/>
    </location>
</feature>